<feature type="chain" id="PRO_5004825575" evidence="1">
    <location>
        <begin position="41"/>
        <end position="98"/>
    </location>
</feature>
<keyword evidence="1" id="KW-0732">Signal</keyword>
<dbReference type="Proteomes" id="UP000053676">
    <property type="component" value="Unassembled WGS sequence"/>
</dbReference>
<dbReference type="KEGG" id="nai:NECAME_19679"/>
<feature type="non-terminal residue" evidence="2">
    <location>
        <position position="98"/>
    </location>
</feature>
<name>W2TLF2_NECAM</name>
<proteinExistence type="predicted"/>
<evidence type="ECO:0000256" key="1">
    <source>
        <dbReference type="SAM" id="SignalP"/>
    </source>
</evidence>
<protein>
    <submittedName>
        <fullName evidence="2">Uncharacterized protein</fullName>
    </submittedName>
</protein>
<sequence length="98" mass="11001">MQLGILWLGDNDGNTHMVVTSNSVVMRHLILLSLVSLVLGQDLTCRTTQFQYCQAMLSSGVGLNDTMSGQMFKDYTVLYNWFLYKWGLTPGSTTNMLN</sequence>
<feature type="signal peptide" evidence="1">
    <location>
        <begin position="1"/>
        <end position="40"/>
    </location>
</feature>
<dbReference type="EMBL" id="KI658340">
    <property type="protein sequence ID" value="ETN82925.1"/>
    <property type="molecule type" value="Genomic_DNA"/>
</dbReference>
<evidence type="ECO:0000313" key="2">
    <source>
        <dbReference type="EMBL" id="ETN82925.1"/>
    </source>
</evidence>
<dbReference type="OrthoDB" id="5823675at2759"/>
<organism evidence="2 3">
    <name type="scientific">Necator americanus</name>
    <name type="common">Human hookworm</name>
    <dbReference type="NCBI Taxonomy" id="51031"/>
    <lineage>
        <taxon>Eukaryota</taxon>
        <taxon>Metazoa</taxon>
        <taxon>Ecdysozoa</taxon>
        <taxon>Nematoda</taxon>
        <taxon>Chromadorea</taxon>
        <taxon>Rhabditida</taxon>
        <taxon>Rhabditina</taxon>
        <taxon>Rhabditomorpha</taxon>
        <taxon>Strongyloidea</taxon>
        <taxon>Ancylostomatidae</taxon>
        <taxon>Bunostominae</taxon>
        <taxon>Necator</taxon>
    </lineage>
</organism>
<accession>W2TLF2</accession>
<keyword evidence="3" id="KW-1185">Reference proteome</keyword>
<gene>
    <name evidence="2" type="ORF">NECAME_19679</name>
</gene>
<evidence type="ECO:0000313" key="3">
    <source>
        <dbReference type="Proteomes" id="UP000053676"/>
    </source>
</evidence>
<reference evidence="3" key="1">
    <citation type="journal article" date="2014" name="Nat. Genet.">
        <title>Genome of the human hookworm Necator americanus.</title>
        <authorList>
            <person name="Tang Y.T."/>
            <person name="Gao X."/>
            <person name="Rosa B.A."/>
            <person name="Abubucker S."/>
            <person name="Hallsworth-Pepin K."/>
            <person name="Martin J."/>
            <person name="Tyagi R."/>
            <person name="Heizer E."/>
            <person name="Zhang X."/>
            <person name="Bhonagiri-Palsikar V."/>
            <person name="Minx P."/>
            <person name="Warren W.C."/>
            <person name="Wang Q."/>
            <person name="Zhan B."/>
            <person name="Hotez P.J."/>
            <person name="Sternberg P.W."/>
            <person name="Dougall A."/>
            <person name="Gaze S.T."/>
            <person name="Mulvenna J."/>
            <person name="Sotillo J."/>
            <person name="Ranganathan S."/>
            <person name="Rabelo E.M."/>
            <person name="Wilson R.K."/>
            <person name="Felgner P.L."/>
            <person name="Bethony J."/>
            <person name="Hawdon J.M."/>
            <person name="Gasser R.B."/>
            <person name="Loukas A."/>
            <person name="Mitreva M."/>
        </authorList>
    </citation>
    <scope>NUCLEOTIDE SEQUENCE [LARGE SCALE GENOMIC DNA]</scope>
</reference>
<dbReference type="AlphaFoldDB" id="W2TLF2"/>